<proteinExistence type="predicted"/>
<feature type="signal peptide" evidence="1">
    <location>
        <begin position="1"/>
        <end position="21"/>
    </location>
</feature>
<accession>A0A7S9HEB3</accession>
<feature type="chain" id="PRO_5032926728" evidence="1">
    <location>
        <begin position="22"/>
        <end position="564"/>
    </location>
</feature>
<organism evidence="2 3">
    <name type="scientific">Salinimonas marina</name>
    <dbReference type="NCBI Taxonomy" id="2785918"/>
    <lineage>
        <taxon>Bacteria</taxon>
        <taxon>Pseudomonadati</taxon>
        <taxon>Pseudomonadota</taxon>
        <taxon>Gammaproteobacteria</taxon>
        <taxon>Alteromonadales</taxon>
        <taxon>Alteromonadaceae</taxon>
        <taxon>Alteromonas/Salinimonas group</taxon>
        <taxon>Salinimonas</taxon>
    </lineage>
</organism>
<protein>
    <submittedName>
        <fullName evidence="2">DUF3466 family protein</fullName>
    </submittedName>
</protein>
<evidence type="ECO:0000256" key="1">
    <source>
        <dbReference type="SAM" id="SignalP"/>
    </source>
</evidence>
<dbReference type="EMBL" id="CP064795">
    <property type="protein sequence ID" value="QPG07055.1"/>
    <property type="molecule type" value="Genomic_DNA"/>
</dbReference>
<gene>
    <name evidence="2" type="ORF">IT774_08125</name>
</gene>
<keyword evidence="3" id="KW-1185">Reference proteome</keyword>
<dbReference type="KEGG" id="smaa:IT774_08125"/>
<keyword evidence="1" id="KW-0732">Signal</keyword>
<reference evidence="2 3" key="1">
    <citation type="submission" date="2020-11" db="EMBL/GenBank/DDBJ databases">
        <title>Complete genome sequence for Salinimonas sp. strain G2-b.</title>
        <authorList>
            <person name="Park S.-J."/>
        </authorList>
    </citation>
    <scope>NUCLEOTIDE SEQUENCE [LARGE SCALE GENOMIC DNA]</scope>
    <source>
        <strain evidence="2 3">G2-b</strain>
    </source>
</reference>
<evidence type="ECO:0000313" key="3">
    <source>
        <dbReference type="Proteomes" id="UP000595095"/>
    </source>
</evidence>
<dbReference type="Proteomes" id="UP000595095">
    <property type="component" value="Chromosome"/>
</dbReference>
<dbReference type="AlphaFoldDB" id="A0A7S9HEB3"/>
<sequence length="564" mass="62031">MKRTQLAAAIVLATSSITAWAENYTVTPLPVSDKAQNSFAKSIDNTGAMLTTVSGEFSPFINTQWLADRGYFEDNSEVLEDADAAAAGNFTTADYERIVNSLLASSDRSATGFQHLARFRSYLTDTVESSLIPGLDVLRDDESQGFTQSVQTIARDSLSADYIVGTSQLPYLRVDYVDEDGEDNFYVLSEGPIQAFAQINGQSIRLPSPDDTLNGYATAYAINENFQVAGYSTTGFLDSRLEDIAQCMDDETRGEQIIEKCLQEVLYVSGRTSTGFPLRDASQIRPTIWQLDASGNIVSTTTFPMLFEPDENQLNANYAGYAQAINNNGVAVGRTVTSERETVAVSFVDGQTIEMLPRDENQVSSAVAINDENWVTGYVQRAPNGVSRKRLFVHNLDSGEDFYPQGFYNNAPTEGRAINNNNIVVGVSESEPARNTTAAQHRAFMYTVGDEEIVDLNTLISCDSEYTLVDAIDINDNNEIIANALFKKPLRNIDGTIVVDDNGEQVSEEVIQAVKLTPNGNTEPRSCDGDEDTDEDFERSGAGVNWLFLGMMGGLIGWRRWFQR</sequence>
<dbReference type="Pfam" id="PF11949">
    <property type="entry name" value="DUF3466"/>
    <property type="match status" value="1"/>
</dbReference>
<evidence type="ECO:0000313" key="2">
    <source>
        <dbReference type="EMBL" id="QPG07055.1"/>
    </source>
</evidence>
<name>A0A7S9HEB3_9ALTE</name>
<dbReference type="InterPro" id="IPR022562">
    <property type="entry name" value="DUF3466"/>
</dbReference>
<dbReference type="RefSeq" id="WP_195812126.1">
    <property type="nucleotide sequence ID" value="NZ_CP064795.1"/>
</dbReference>